<evidence type="ECO:0000313" key="1">
    <source>
        <dbReference type="EMBL" id="KAJ7646776.1"/>
    </source>
</evidence>
<dbReference type="AlphaFoldDB" id="A0AAD7FYN5"/>
<dbReference type="Proteomes" id="UP001221142">
    <property type="component" value="Unassembled WGS sequence"/>
</dbReference>
<organism evidence="1 2">
    <name type="scientific">Roridomyces roridus</name>
    <dbReference type="NCBI Taxonomy" id="1738132"/>
    <lineage>
        <taxon>Eukaryota</taxon>
        <taxon>Fungi</taxon>
        <taxon>Dikarya</taxon>
        <taxon>Basidiomycota</taxon>
        <taxon>Agaricomycotina</taxon>
        <taxon>Agaricomycetes</taxon>
        <taxon>Agaricomycetidae</taxon>
        <taxon>Agaricales</taxon>
        <taxon>Marasmiineae</taxon>
        <taxon>Mycenaceae</taxon>
        <taxon>Roridomyces</taxon>
    </lineage>
</organism>
<evidence type="ECO:0000313" key="2">
    <source>
        <dbReference type="Proteomes" id="UP001221142"/>
    </source>
</evidence>
<protein>
    <submittedName>
        <fullName evidence="1">Uncharacterized protein</fullName>
    </submittedName>
</protein>
<name>A0AAD7FYN5_9AGAR</name>
<keyword evidence="2" id="KW-1185">Reference proteome</keyword>
<proteinExistence type="predicted"/>
<comment type="caution">
    <text evidence="1">The sequence shown here is derived from an EMBL/GenBank/DDBJ whole genome shotgun (WGS) entry which is preliminary data.</text>
</comment>
<sequence>MSCSVCRLPFIPDLTQASSPLTEHTPNANVVPNDLAGYFKFAFGTGPRIGLKKLCYFSANMFGAVVEVDVFMWESAGGTFFMSHLVCFSLLRQALNLEDEDKATTMAFSAHELILGRPQGGVHAGRFRDVQYENVGEKVDLSPFWKRGSTCSIGKR</sequence>
<dbReference type="EMBL" id="JARKIF010000002">
    <property type="protein sequence ID" value="KAJ7646776.1"/>
    <property type="molecule type" value="Genomic_DNA"/>
</dbReference>
<reference evidence="1" key="1">
    <citation type="submission" date="2023-03" db="EMBL/GenBank/DDBJ databases">
        <title>Massive genome expansion in bonnet fungi (Mycena s.s.) driven by repeated elements and novel gene families across ecological guilds.</title>
        <authorList>
            <consortium name="Lawrence Berkeley National Laboratory"/>
            <person name="Harder C.B."/>
            <person name="Miyauchi S."/>
            <person name="Viragh M."/>
            <person name="Kuo A."/>
            <person name="Thoen E."/>
            <person name="Andreopoulos B."/>
            <person name="Lu D."/>
            <person name="Skrede I."/>
            <person name="Drula E."/>
            <person name="Henrissat B."/>
            <person name="Morin E."/>
            <person name="Kohler A."/>
            <person name="Barry K."/>
            <person name="LaButti K."/>
            <person name="Morin E."/>
            <person name="Salamov A."/>
            <person name="Lipzen A."/>
            <person name="Mereny Z."/>
            <person name="Hegedus B."/>
            <person name="Baldrian P."/>
            <person name="Stursova M."/>
            <person name="Weitz H."/>
            <person name="Taylor A."/>
            <person name="Grigoriev I.V."/>
            <person name="Nagy L.G."/>
            <person name="Martin F."/>
            <person name="Kauserud H."/>
        </authorList>
    </citation>
    <scope>NUCLEOTIDE SEQUENCE</scope>
    <source>
        <strain evidence="1">9284</strain>
    </source>
</reference>
<gene>
    <name evidence="1" type="ORF">FB45DRAFT_1019073</name>
</gene>
<accession>A0AAD7FYN5</accession>